<keyword evidence="2" id="KW-0413">Isomerase</keyword>
<feature type="domain" description="NAD-dependent epimerase/dehydratase" evidence="1">
    <location>
        <begin position="7"/>
        <end position="242"/>
    </location>
</feature>
<dbReference type="RefSeq" id="WP_184882176.1">
    <property type="nucleotide sequence ID" value="NZ_BOOV01000040.1"/>
</dbReference>
<reference evidence="2 3" key="1">
    <citation type="submission" date="2020-08" db="EMBL/GenBank/DDBJ databases">
        <title>Sequencing the genomes of 1000 actinobacteria strains.</title>
        <authorList>
            <person name="Klenk H.-P."/>
        </authorList>
    </citation>
    <scope>NUCLEOTIDE SEQUENCE [LARGE SCALE GENOMIC DNA]</scope>
    <source>
        <strain evidence="2 3">DSM 45784</strain>
    </source>
</reference>
<protein>
    <submittedName>
        <fullName evidence="2">UDP-glucose 4-epimerase</fullName>
        <ecNumber evidence="2">5.1.3.2</ecNumber>
    </submittedName>
</protein>
<dbReference type="PANTHER" id="PTHR43245">
    <property type="entry name" value="BIFUNCTIONAL POLYMYXIN RESISTANCE PROTEIN ARNA"/>
    <property type="match status" value="1"/>
</dbReference>
<dbReference type="InterPro" id="IPR050177">
    <property type="entry name" value="Lipid_A_modif_metabolic_enz"/>
</dbReference>
<gene>
    <name evidence="2" type="ORF">BJ982_003967</name>
</gene>
<evidence type="ECO:0000313" key="2">
    <source>
        <dbReference type="EMBL" id="MBB4702423.1"/>
    </source>
</evidence>
<dbReference type="Pfam" id="PF01370">
    <property type="entry name" value="Epimerase"/>
    <property type="match status" value="1"/>
</dbReference>
<dbReference type="EMBL" id="JACHND010000001">
    <property type="protein sequence ID" value="MBB4702423.1"/>
    <property type="molecule type" value="Genomic_DNA"/>
</dbReference>
<dbReference type="PANTHER" id="PTHR43245:SF13">
    <property type="entry name" value="UDP-D-APIOSE_UDP-D-XYLOSE SYNTHASE 2"/>
    <property type="match status" value="1"/>
</dbReference>
<comment type="caution">
    <text evidence="2">The sequence shown here is derived from an EMBL/GenBank/DDBJ whole genome shotgun (WGS) entry which is preliminary data.</text>
</comment>
<dbReference type="InterPro" id="IPR036291">
    <property type="entry name" value="NAD(P)-bd_dom_sf"/>
</dbReference>
<evidence type="ECO:0000313" key="3">
    <source>
        <dbReference type="Proteomes" id="UP000542210"/>
    </source>
</evidence>
<dbReference type="Gene3D" id="3.40.50.720">
    <property type="entry name" value="NAD(P)-binding Rossmann-like Domain"/>
    <property type="match status" value="1"/>
</dbReference>
<proteinExistence type="predicted"/>
<dbReference type="EC" id="5.1.3.2" evidence="2"/>
<sequence>MSATRAVVTGGSGFIGGHLVERLLRRGDEVTTFDAGPLPAHRRRDWEQVRHVQGDIRDLDRLAEAIRPGVDVVYHLAAVVGVDQYLARPLDVIDINFGGTRNVLELAARAGARVVVASTSEVFGKNPVVPWTEDGDRVLGPTSVDRWTYSSAKALTEHLTYAFGRQHGLPVTIVRYFNAYGPGQRPAYIVSRNVHRALNGRPVVTYDQGRQTRCFTYVGDAVEGTLLAAASPEAVGESFNLGSMTETAVGDAIALIAKLAEADVETLAVDTRETYGASYEDLTRRVPDNAKARRVLGWEPATSLQDGLVRTIEWSRANPWWLALPDSGAS</sequence>
<dbReference type="GO" id="GO:0003978">
    <property type="term" value="F:UDP-glucose 4-epimerase activity"/>
    <property type="evidence" value="ECO:0007669"/>
    <property type="project" value="UniProtKB-EC"/>
</dbReference>
<dbReference type="InterPro" id="IPR001509">
    <property type="entry name" value="Epimerase_deHydtase"/>
</dbReference>
<keyword evidence="3" id="KW-1185">Reference proteome</keyword>
<dbReference type="AlphaFoldDB" id="A0A7W7DBN4"/>
<evidence type="ECO:0000259" key="1">
    <source>
        <dbReference type="Pfam" id="PF01370"/>
    </source>
</evidence>
<name>A0A7W7DBN4_9ACTN</name>
<organism evidence="2 3">
    <name type="scientific">Sphaerisporangium siamense</name>
    <dbReference type="NCBI Taxonomy" id="795645"/>
    <lineage>
        <taxon>Bacteria</taxon>
        <taxon>Bacillati</taxon>
        <taxon>Actinomycetota</taxon>
        <taxon>Actinomycetes</taxon>
        <taxon>Streptosporangiales</taxon>
        <taxon>Streptosporangiaceae</taxon>
        <taxon>Sphaerisporangium</taxon>
    </lineage>
</organism>
<accession>A0A7W7DBN4</accession>
<dbReference type="Proteomes" id="UP000542210">
    <property type="component" value="Unassembled WGS sequence"/>
</dbReference>
<dbReference type="SUPFAM" id="SSF51735">
    <property type="entry name" value="NAD(P)-binding Rossmann-fold domains"/>
    <property type="match status" value="1"/>
</dbReference>